<evidence type="ECO:0000313" key="3">
    <source>
        <dbReference type="Proteomes" id="UP001153636"/>
    </source>
</evidence>
<sequence>MLLFVTCKIFRKFTRVPFLKDKAGFSLSLQKITKASVRRSIIPGMDEDDGDYATLRELPLPPPNPTQRISNGDDTASEEGKLLACVHDEHITYASTNQDFDPPVDAYEERSPLLDDASVIVHNNYVNQTQIGPAPRCLRRADSGMIPHEEIPGRSDSISTESSHSPPDPPGSSHSETSSGIHSNDSEHPLSAPKQTMTKDGTEWKNDNVINITENPADNQENTVVIRRKSIRPNKVEIIAPAILEEDPYGRCTNMRMTSFTDKSIQQSCSATLPHYPTQPVQNIYPNCSTMPLPQHSNSIQASVSNMVNGNSCNVYPRQHSTIPTHHNGVKLITNNINPYAKRLATKIGEPMKYEPIYTAINRKSGELYHYTS</sequence>
<evidence type="ECO:0000256" key="1">
    <source>
        <dbReference type="SAM" id="MobiDB-lite"/>
    </source>
</evidence>
<dbReference type="PANTHER" id="PTHR21579">
    <property type="entry name" value="PROTEIN TINCAR"/>
    <property type="match status" value="1"/>
</dbReference>
<dbReference type="AlphaFoldDB" id="A0A9P0DDR0"/>
<dbReference type="EMBL" id="OV651821">
    <property type="protein sequence ID" value="CAH1115015.1"/>
    <property type="molecule type" value="Genomic_DNA"/>
</dbReference>
<proteinExistence type="predicted"/>
<dbReference type="OrthoDB" id="10033661at2759"/>
<reference evidence="2" key="1">
    <citation type="submission" date="2022-01" db="EMBL/GenBank/DDBJ databases">
        <authorList>
            <person name="King R."/>
        </authorList>
    </citation>
    <scope>NUCLEOTIDE SEQUENCE</scope>
</reference>
<dbReference type="Proteomes" id="UP001153636">
    <property type="component" value="Chromosome 9"/>
</dbReference>
<accession>A0A9P0DDR0</accession>
<protein>
    <submittedName>
        <fullName evidence="2">Uncharacterized protein</fullName>
    </submittedName>
</protein>
<keyword evidence="3" id="KW-1185">Reference proteome</keyword>
<gene>
    <name evidence="2" type="ORF">PSYICH_LOCUS15196</name>
</gene>
<dbReference type="PANTHER" id="PTHR21579:SF20">
    <property type="entry name" value="PROTEIN TINCAR"/>
    <property type="match status" value="1"/>
</dbReference>
<feature type="region of interest" description="Disordered" evidence="1">
    <location>
        <begin position="146"/>
        <end position="203"/>
    </location>
</feature>
<name>A0A9P0DDR0_9CUCU</name>
<evidence type="ECO:0000313" key="2">
    <source>
        <dbReference type="EMBL" id="CAH1115015.1"/>
    </source>
</evidence>
<organism evidence="2 3">
    <name type="scientific">Psylliodes chrysocephalus</name>
    <dbReference type="NCBI Taxonomy" id="3402493"/>
    <lineage>
        <taxon>Eukaryota</taxon>
        <taxon>Metazoa</taxon>
        <taxon>Ecdysozoa</taxon>
        <taxon>Arthropoda</taxon>
        <taxon>Hexapoda</taxon>
        <taxon>Insecta</taxon>
        <taxon>Pterygota</taxon>
        <taxon>Neoptera</taxon>
        <taxon>Endopterygota</taxon>
        <taxon>Coleoptera</taxon>
        <taxon>Polyphaga</taxon>
        <taxon>Cucujiformia</taxon>
        <taxon>Chrysomeloidea</taxon>
        <taxon>Chrysomelidae</taxon>
        <taxon>Galerucinae</taxon>
        <taxon>Alticini</taxon>
        <taxon>Psylliodes</taxon>
    </lineage>
</organism>
<dbReference type="InterPro" id="IPR053291">
    <property type="entry name" value="Ommatidial_diff-associated"/>
</dbReference>
<feature type="compositionally biased region" description="Low complexity" evidence="1">
    <location>
        <begin position="171"/>
        <end position="183"/>
    </location>
</feature>